<evidence type="ECO:0008006" key="4">
    <source>
        <dbReference type="Google" id="ProtNLM"/>
    </source>
</evidence>
<organism evidence="2 3">
    <name type="scientific">Siminovitchia thermophila</name>
    <dbReference type="NCBI Taxonomy" id="1245522"/>
    <lineage>
        <taxon>Bacteria</taxon>
        <taxon>Bacillati</taxon>
        <taxon>Bacillota</taxon>
        <taxon>Bacilli</taxon>
        <taxon>Bacillales</taxon>
        <taxon>Bacillaceae</taxon>
        <taxon>Siminovitchia</taxon>
    </lineage>
</organism>
<dbReference type="RefSeq" id="WP_171973892.1">
    <property type="nucleotide sequence ID" value="NZ_JAFBFH010000005.1"/>
</dbReference>
<evidence type="ECO:0000256" key="1">
    <source>
        <dbReference type="SAM" id="Phobius"/>
    </source>
</evidence>
<evidence type="ECO:0000313" key="3">
    <source>
        <dbReference type="Proteomes" id="UP000823485"/>
    </source>
</evidence>
<protein>
    <recommendedName>
        <fullName evidence="4">Spore coat protein</fullName>
    </recommendedName>
</protein>
<comment type="caution">
    <text evidence="2">The sequence shown here is derived from an EMBL/GenBank/DDBJ whole genome shotgun (WGS) entry which is preliminary data.</text>
</comment>
<keyword evidence="3" id="KW-1185">Reference proteome</keyword>
<sequence>MNHYYHPEGYGHYSHYGAYPQQDERLWFGRPFFRPFGFGPFFGPFGFGFGYPFFPFWW</sequence>
<dbReference type="EMBL" id="JAFBFH010000005">
    <property type="protein sequence ID" value="MBM7714202.1"/>
    <property type="molecule type" value="Genomic_DNA"/>
</dbReference>
<keyword evidence="1" id="KW-0812">Transmembrane</keyword>
<feature type="transmembrane region" description="Helical" evidence="1">
    <location>
        <begin position="32"/>
        <end position="54"/>
    </location>
</feature>
<evidence type="ECO:0000313" key="2">
    <source>
        <dbReference type="EMBL" id="MBM7714202.1"/>
    </source>
</evidence>
<keyword evidence="1" id="KW-1133">Transmembrane helix</keyword>
<accession>A0ABS2R3H4</accession>
<dbReference type="Proteomes" id="UP000823485">
    <property type="component" value="Unassembled WGS sequence"/>
</dbReference>
<proteinExistence type="predicted"/>
<keyword evidence="1" id="KW-0472">Membrane</keyword>
<reference evidence="2 3" key="1">
    <citation type="submission" date="2021-01" db="EMBL/GenBank/DDBJ databases">
        <title>Genomic Encyclopedia of Type Strains, Phase IV (KMG-IV): sequencing the most valuable type-strain genomes for metagenomic binning, comparative biology and taxonomic classification.</title>
        <authorList>
            <person name="Goeker M."/>
        </authorList>
    </citation>
    <scope>NUCLEOTIDE SEQUENCE [LARGE SCALE GENOMIC DNA]</scope>
    <source>
        <strain evidence="2 3">DSM 105453</strain>
    </source>
</reference>
<name>A0ABS2R3H4_9BACI</name>
<gene>
    <name evidence="2" type="ORF">JOC94_001174</name>
</gene>